<dbReference type="Proteomes" id="UP001456307">
    <property type="component" value="Unassembled WGS sequence"/>
</dbReference>
<reference evidence="3" key="1">
    <citation type="submission" date="2024-04" db="EMBL/GenBank/DDBJ databases">
        <title>Limosilactobacillus allomucosae sp. nov., a novel species isolated from wild boar faecal samples as a potential probiotics for domestic pigs.</title>
        <authorList>
            <person name="Chen B."/>
        </authorList>
    </citation>
    <scope>NUCLEOTIDE SEQUENCE</scope>
    <source>
        <strain evidence="3">WILCCON 0051</strain>
    </source>
</reference>
<evidence type="ECO:0000259" key="1">
    <source>
        <dbReference type="Pfam" id="PF01610"/>
    </source>
</evidence>
<keyword evidence="4" id="KW-1185">Reference proteome</keyword>
<feature type="domain" description="Transposase IS204/IS1001/IS1096/IS1165 DDE" evidence="1">
    <location>
        <begin position="2"/>
        <end position="55"/>
    </location>
</feature>
<dbReference type="EMBL" id="JBCNVT010000001">
    <property type="protein sequence ID" value="MEO5285172.1"/>
    <property type="molecule type" value="Genomic_DNA"/>
</dbReference>
<dbReference type="AlphaFoldDB" id="A0AAU7C3C2"/>
<evidence type="ECO:0000313" key="3">
    <source>
        <dbReference type="EMBL" id="XBG95690.1"/>
    </source>
</evidence>
<dbReference type="KEGG" id="lalo:ABC765_00735"/>
<reference evidence="2 4" key="2">
    <citation type="submission" date="2024-04" db="EMBL/GenBank/DDBJ databases">
        <title>Limosilactobacillus allomucosae sp. nov., a novel species isolated from wild boar faecal samples as potential probiotics for domestic pigs.</title>
        <authorList>
            <person name="Chen B."/>
        </authorList>
    </citation>
    <scope>NUCLEOTIDE SEQUENCE [LARGE SCALE GENOMIC DNA]</scope>
    <source>
        <strain evidence="2 4">WILCCON 0055</strain>
    </source>
</reference>
<dbReference type="Pfam" id="PF01610">
    <property type="entry name" value="DDE_Tnp_ISL3"/>
    <property type="match status" value="1"/>
</dbReference>
<dbReference type="EMBL" id="CP154878">
    <property type="protein sequence ID" value="XBG95690.1"/>
    <property type="molecule type" value="Genomic_DNA"/>
</dbReference>
<accession>A0AAU7C3C2</accession>
<dbReference type="PANTHER" id="PTHR33498">
    <property type="entry name" value="TRANSPOSASE FOR INSERTION SEQUENCE ELEMENT IS1557"/>
    <property type="match status" value="1"/>
</dbReference>
<sequence>MDQPVHTFHQSAHFVANSTKYDYSNGPLEGINHKIKNLKRSCFGFRNFENLLRRIECIRY</sequence>
<organism evidence="3">
    <name type="scientific">Limosilactobacillus allomucosae</name>
    <dbReference type="NCBI Taxonomy" id="3142938"/>
    <lineage>
        <taxon>Bacteria</taxon>
        <taxon>Bacillati</taxon>
        <taxon>Bacillota</taxon>
        <taxon>Bacilli</taxon>
        <taxon>Lactobacillales</taxon>
        <taxon>Lactobacillaceae</taxon>
        <taxon>Limosilactobacillus</taxon>
    </lineage>
</organism>
<protein>
    <submittedName>
        <fullName evidence="3">Transposase</fullName>
    </submittedName>
</protein>
<proteinExistence type="predicted"/>
<dbReference type="InterPro" id="IPR047951">
    <property type="entry name" value="Transpos_ISL3"/>
</dbReference>
<evidence type="ECO:0000313" key="4">
    <source>
        <dbReference type="Proteomes" id="UP001456307"/>
    </source>
</evidence>
<evidence type="ECO:0000313" key="2">
    <source>
        <dbReference type="EMBL" id="MEO5285172.1"/>
    </source>
</evidence>
<gene>
    <name evidence="2" type="ORF">AAVZ08_00750</name>
    <name evidence="3" type="ORF">ABC765_00735</name>
</gene>
<dbReference type="PANTHER" id="PTHR33498:SF1">
    <property type="entry name" value="TRANSPOSASE FOR INSERTION SEQUENCE ELEMENT IS1557"/>
    <property type="match status" value="1"/>
</dbReference>
<dbReference type="InterPro" id="IPR002560">
    <property type="entry name" value="Transposase_DDE"/>
</dbReference>
<name>A0AAU7C3C2_9LACO</name>